<dbReference type="AlphaFoldDB" id="A0A2I0HKY7"/>
<evidence type="ECO:0000313" key="3">
    <source>
        <dbReference type="Proteomes" id="UP000233551"/>
    </source>
</evidence>
<organism evidence="2 3">
    <name type="scientific">Punica granatum</name>
    <name type="common">Pomegranate</name>
    <dbReference type="NCBI Taxonomy" id="22663"/>
    <lineage>
        <taxon>Eukaryota</taxon>
        <taxon>Viridiplantae</taxon>
        <taxon>Streptophyta</taxon>
        <taxon>Embryophyta</taxon>
        <taxon>Tracheophyta</taxon>
        <taxon>Spermatophyta</taxon>
        <taxon>Magnoliopsida</taxon>
        <taxon>eudicotyledons</taxon>
        <taxon>Gunneridae</taxon>
        <taxon>Pentapetalae</taxon>
        <taxon>rosids</taxon>
        <taxon>malvids</taxon>
        <taxon>Myrtales</taxon>
        <taxon>Lythraceae</taxon>
        <taxon>Punica</taxon>
    </lineage>
</organism>
<name>A0A2I0HKY7_PUNGR</name>
<comment type="caution">
    <text evidence="2">The sequence shown here is derived from an EMBL/GenBank/DDBJ whole genome shotgun (WGS) entry which is preliminary data.</text>
</comment>
<proteinExistence type="predicted"/>
<feature type="region of interest" description="Disordered" evidence="1">
    <location>
        <begin position="127"/>
        <end position="150"/>
    </location>
</feature>
<dbReference type="EMBL" id="PGOL01007751">
    <property type="protein sequence ID" value="PKI32379.1"/>
    <property type="molecule type" value="Genomic_DNA"/>
</dbReference>
<evidence type="ECO:0000256" key="1">
    <source>
        <dbReference type="SAM" id="MobiDB-lite"/>
    </source>
</evidence>
<gene>
    <name evidence="2" type="ORF">CRG98_047231</name>
</gene>
<keyword evidence="3" id="KW-1185">Reference proteome</keyword>
<evidence type="ECO:0000313" key="2">
    <source>
        <dbReference type="EMBL" id="PKI32379.1"/>
    </source>
</evidence>
<reference evidence="2 3" key="1">
    <citation type="submission" date="2017-11" db="EMBL/GenBank/DDBJ databases">
        <title>De-novo sequencing of pomegranate (Punica granatum L.) genome.</title>
        <authorList>
            <person name="Akparov Z."/>
            <person name="Amiraslanov A."/>
            <person name="Hajiyeva S."/>
            <person name="Abbasov M."/>
            <person name="Kaur K."/>
            <person name="Hamwieh A."/>
            <person name="Solovyev V."/>
            <person name="Salamov A."/>
            <person name="Braich B."/>
            <person name="Kosarev P."/>
            <person name="Mahmoud A."/>
            <person name="Hajiyev E."/>
            <person name="Babayeva S."/>
            <person name="Izzatullayeva V."/>
            <person name="Mammadov A."/>
            <person name="Mammadov A."/>
            <person name="Sharifova S."/>
            <person name="Ojaghi J."/>
            <person name="Eynullazada K."/>
            <person name="Bayramov B."/>
            <person name="Abdulazimova A."/>
            <person name="Shahmuradov I."/>
        </authorList>
    </citation>
    <scope>NUCLEOTIDE SEQUENCE [LARGE SCALE GENOMIC DNA]</scope>
    <source>
        <strain evidence="3">cv. AG2017</strain>
        <tissue evidence="2">Leaf</tissue>
    </source>
</reference>
<accession>A0A2I0HKY7</accession>
<sequence length="150" mass="16815">MERPVMENYGCPRAARASFGTKFGSRLIPCSSFWGQCMANLDCRCSVRSVSGYGFQLKDVNKVFGLLEGLGDKYESFKTTMLRPPLSNYADLVSWLKGYKLRNKHVLYATPSYLVDFVSQIMSDYRSSDKGKGYSRGKGSSNRVGQSQQT</sequence>
<protein>
    <submittedName>
        <fullName evidence="2">Uncharacterized protein</fullName>
    </submittedName>
</protein>
<dbReference type="Proteomes" id="UP000233551">
    <property type="component" value="Unassembled WGS sequence"/>
</dbReference>